<dbReference type="InterPro" id="IPR024159">
    <property type="entry name" value="Cbl_PTB"/>
</dbReference>
<evidence type="ECO:0000256" key="3">
    <source>
        <dbReference type="ARBA" id="ARBA00004906"/>
    </source>
</evidence>
<dbReference type="Pfam" id="PF02262">
    <property type="entry name" value="Cbl_N"/>
    <property type="match status" value="1"/>
</dbReference>
<dbReference type="PROSITE" id="PS50089">
    <property type="entry name" value="ZF_RING_2"/>
    <property type="match status" value="1"/>
</dbReference>
<dbReference type="AlphaFoldDB" id="A0A1S3JZH3"/>
<feature type="compositionally biased region" description="Basic and acidic residues" evidence="13">
    <location>
        <begin position="660"/>
        <end position="678"/>
    </location>
</feature>
<feature type="compositionally biased region" description="Polar residues" evidence="13">
    <location>
        <begin position="640"/>
        <end position="654"/>
    </location>
</feature>
<feature type="domain" description="Cbl-PTB" evidence="16">
    <location>
        <begin position="28"/>
        <end position="334"/>
    </location>
</feature>
<dbReference type="STRING" id="7574.A0A1S3JZH3"/>
<dbReference type="PANTHER" id="PTHR23007">
    <property type="entry name" value="CBL"/>
    <property type="match status" value="1"/>
</dbReference>
<dbReference type="Pfam" id="PF13920">
    <property type="entry name" value="zf-C3HC4_3"/>
    <property type="match status" value="1"/>
</dbReference>
<dbReference type="Pfam" id="PF02762">
    <property type="entry name" value="Cbl_N3"/>
    <property type="match status" value="1"/>
</dbReference>
<dbReference type="InParanoid" id="A0A1S3JZH3"/>
<keyword evidence="6 12" id="KW-0479">Metal-binding</keyword>
<dbReference type="GO" id="GO:0005509">
    <property type="term" value="F:calcium ion binding"/>
    <property type="evidence" value="ECO:0007669"/>
    <property type="project" value="UniProtKB-UniRule"/>
</dbReference>
<evidence type="ECO:0000256" key="10">
    <source>
        <dbReference type="ARBA" id="ARBA00022837"/>
    </source>
</evidence>
<dbReference type="InterPro" id="IPR013083">
    <property type="entry name" value="Znf_RING/FYVE/PHD"/>
</dbReference>
<feature type="compositionally biased region" description="Pro residues" evidence="13">
    <location>
        <begin position="484"/>
        <end position="499"/>
    </location>
</feature>
<evidence type="ECO:0000259" key="16">
    <source>
        <dbReference type="PROSITE" id="PS51506"/>
    </source>
</evidence>
<dbReference type="InterPro" id="IPR015940">
    <property type="entry name" value="UBA"/>
</dbReference>
<dbReference type="InterPro" id="IPR036537">
    <property type="entry name" value="Adaptor_Cbl_N_dom_sf"/>
</dbReference>
<dbReference type="SUPFAM" id="SSF47668">
    <property type="entry name" value="N-terminal domain of cbl (N-cbl)"/>
    <property type="match status" value="1"/>
</dbReference>
<evidence type="ECO:0000256" key="9">
    <source>
        <dbReference type="ARBA" id="ARBA00022833"/>
    </source>
</evidence>
<dbReference type="SMART" id="SM00165">
    <property type="entry name" value="UBA"/>
    <property type="match status" value="1"/>
</dbReference>
<dbReference type="GeneID" id="106177307"/>
<comment type="catalytic activity">
    <reaction evidence="1 12">
        <text>S-ubiquitinyl-[E2 ubiquitin-conjugating enzyme]-L-cysteine + [acceptor protein]-L-lysine = [E2 ubiquitin-conjugating enzyme]-L-cysteine + N(6)-ubiquitinyl-[acceptor protein]-L-lysine.</text>
        <dbReference type="EC" id="2.3.2.27"/>
    </reaction>
</comment>
<feature type="domain" description="UBA" evidence="14">
    <location>
        <begin position="678"/>
        <end position="718"/>
    </location>
</feature>
<evidence type="ECO:0000259" key="15">
    <source>
        <dbReference type="PROSITE" id="PS50089"/>
    </source>
</evidence>
<evidence type="ECO:0000256" key="5">
    <source>
        <dbReference type="ARBA" id="ARBA00022679"/>
    </source>
</evidence>
<dbReference type="PROSITE" id="PS51506">
    <property type="entry name" value="CBL_PTB"/>
    <property type="match status" value="1"/>
</dbReference>
<dbReference type="InterPro" id="IPR017907">
    <property type="entry name" value="Znf_RING_CS"/>
</dbReference>
<dbReference type="SUPFAM" id="SSF47473">
    <property type="entry name" value="EF-hand"/>
    <property type="match status" value="1"/>
</dbReference>
<comment type="subcellular location">
    <subcellularLocation>
        <location evidence="2">Cytoplasm</location>
    </subcellularLocation>
</comment>
<accession>A0A1S3JZH3</accession>
<evidence type="ECO:0000256" key="1">
    <source>
        <dbReference type="ARBA" id="ARBA00000900"/>
    </source>
</evidence>
<dbReference type="InterPro" id="IPR039520">
    <property type="entry name" value="CBL-B_RING-HC"/>
</dbReference>
<dbReference type="Gene3D" id="1.20.930.20">
    <property type="entry name" value="Adaptor protein Cbl, N-terminal domain"/>
    <property type="match status" value="1"/>
</dbReference>
<dbReference type="GO" id="GO:0001784">
    <property type="term" value="F:phosphotyrosine residue binding"/>
    <property type="evidence" value="ECO:0007669"/>
    <property type="project" value="UniProtKB-UniRule"/>
</dbReference>
<sequence>MATGRGPVTKNFGGWIQRLQGTIMDAVGPTKLYVDKKVIEKVWKLMDKVVKQCQHPKMNLKNSPPFILDILPDTYQHLKLIYSKYENRMEQLNDCEYFKLYIDNLMKKCKQTLNLFKDGKEKIFDENSHYRRNLTKLSLVFSHMLAELKALFPHGVFTGDTYRITKGDAADWWKKAFGDRPVVSWKLFRQSINEVHTINSSLEALALKSTIDLSCNDFISVFEFDVFARLFQPWGNLLRNWNVLAVTHPGYVAFLTYDEVKARLHKYITKPGSYVFRLSCTRLGQWAIGYVTTDGQILQTIPQNKSLCQALLDGQREGFYLYPDGRNINPDLSYLVNDLEEDHVQVTQEQYELYCEMGSTFQLCKICAENDKDIRIEPCGHLLCTPCLNAWQDKDGQSCPFCRTEIKGTESVVVDPFDPKTVSKLRDKEKKGTGGLSPSEHSDDDQNSTFEDPGQWLLVTLGDKTGGHAAEQDLSPHVRRRDLPPPVPPRRLSPGPSPRHSPGSSPKATRRPPPAPLPEDEDDVPNYEAPVPSPLRKEAPHTAPLTSPLAHNADVNGDPSVPYAELTYDIPIPRHHSLEHLEPRQQQHDDDKAGRKRHSAEGPGTANQHSNQHRDQDTSHNTGHFHVPSDYDLPPPPPTREQSFKGSSYHSPTENPIPPARRDKLKESNKENDDRCGSLNEQHLDELLREGHARSAAIRALLIAKNNIDMAREILQQFVPRT</sequence>
<gene>
    <name evidence="18" type="primary">LOC106177307</name>
</gene>
<dbReference type="Gene3D" id="1.10.8.10">
    <property type="entry name" value="DNA helicase RuvA subunit, C-terminal domain"/>
    <property type="match status" value="1"/>
</dbReference>
<proteinExistence type="predicted"/>
<dbReference type="CDD" id="cd16709">
    <property type="entry name" value="RING-HC_Cbl-b"/>
    <property type="match status" value="1"/>
</dbReference>
<evidence type="ECO:0000313" key="18">
    <source>
        <dbReference type="RefSeq" id="XP_013415499.1"/>
    </source>
</evidence>
<dbReference type="InterPro" id="IPR001841">
    <property type="entry name" value="Znf_RING"/>
</dbReference>
<dbReference type="OMA" id="ESTIVPW"/>
<evidence type="ECO:0000313" key="17">
    <source>
        <dbReference type="Proteomes" id="UP000085678"/>
    </source>
</evidence>
<dbReference type="GO" id="GO:0045121">
    <property type="term" value="C:membrane raft"/>
    <property type="evidence" value="ECO:0007669"/>
    <property type="project" value="TreeGrafter"/>
</dbReference>
<comment type="pathway">
    <text evidence="3 12">Protein modification; protein ubiquitination.</text>
</comment>
<evidence type="ECO:0000259" key="14">
    <source>
        <dbReference type="PROSITE" id="PS50030"/>
    </source>
</evidence>
<comment type="domain">
    <text evidence="12">The N-terminus is composed of the phosphotyrosine binding (PTB) domain, a short linker region and the RING-type zinc finger. The PTB domain, which is also called TKB (tyrosine kinase binding) domain, is composed of three different subdomains: a four-helix bundle (4H), a calcium-binding EF hand and a divergent SH2 domain.</text>
</comment>
<dbReference type="GO" id="GO:0005737">
    <property type="term" value="C:cytoplasm"/>
    <property type="evidence" value="ECO:0007669"/>
    <property type="project" value="UniProtKB-SubCell"/>
</dbReference>
<dbReference type="PROSITE" id="PS00518">
    <property type="entry name" value="ZF_RING_1"/>
    <property type="match status" value="1"/>
</dbReference>
<dbReference type="Gene3D" id="1.10.238.10">
    <property type="entry name" value="EF-hand"/>
    <property type="match status" value="1"/>
</dbReference>
<dbReference type="KEGG" id="lak:106177307"/>
<evidence type="ECO:0000256" key="12">
    <source>
        <dbReference type="RuleBase" id="RU367001"/>
    </source>
</evidence>
<dbReference type="InterPro" id="IPR014742">
    <property type="entry name" value="Adaptor_Cbl_SH2-like"/>
</dbReference>
<dbReference type="Pfam" id="PF02761">
    <property type="entry name" value="Cbl_N2"/>
    <property type="match status" value="1"/>
</dbReference>
<evidence type="ECO:0000256" key="4">
    <source>
        <dbReference type="ARBA" id="ARBA00022490"/>
    </source>
</evidence>
<dbReference type="PROSITE" id="PS50030">
    <property type="entry name" value="UBA"/>
    <property type="match status" value="1"/>
</dbReference>
<feature type="compositionally biased region" description="Basic and acidic residues" evidence="13">
    <location>
        <begin position="576"/>
        <end position="593"/>
    </location>
</feature>
<dbReference type="FunFam" id="1.10.238.10:FF:000022">
    <property type="entry name" value="E3 ubiquitin-protein ligase CBL"/>
    <property type="match status" value="1"/>
</dbReference>
<dbReference type="GO" id="GO:0061630">
    <property type="term" value="F:ubiquitin protein ligase activity"/>
    <property type="evidence" value="ECO:0007669"/>
    <property type="project" value="UniProtKB-EC"/>
</dbReference>
<dbReference type="InterPro" id="IPR003153">
    <property type="entry name" value="Adaptor_Cbl_N_hlx"/>
</dbReference>
<name>A0A1S3JZH3_LINAN</name>
<dbReference type="Gene3D" id="3.30.505.10">
    <property type="entry name" value="SH2 domain"/>
    <property type="match status" value="1"/>
</dbReference>
<keyword evidence="4" id="KW-0963">Cytoplasm</keyword>
<feature type="region of interest" description="Disordered" evidence="13">
    <location>
        <begin position="466"/>
        <end position="678"/>
    </location>
</feature>
<dbReference type="RefSeq" id="XP_013415499.1">
    <property type="nucleotide sequence ID" value="XM_013560045.1"/>
</dbReference>
<dbReference type="SMART" id="SM00184">
    <property type="entry name" value="RING"/>
    <property type="match status" value="1"/>
</dbReference>
<keyword evidence="10 12" id="KW-0106">Calcium</keyword>
<evidence type="ECO:0000256" key="7">
    <source>
        <dbReference type="ARBA" id="ARBA00022771"/>
    </source>
</evidence>
<dbReference type="PANTHER" id="PTHR23007:SF11">
    <property type="entry name" value="E3 UBIQUITIN-PROTEIN LIGASE CBL"/>
    <property type="match status" value="1"/>
</dbReference>
<keyword evidence="8 12" id="KW-0833">Ubl conjugation pathway</keyword>
<comment type="function">
    <text evidence="12">E3 ubiquitin-protein ligase which accepts ubiquitin from specific E2 ubiquitin-conjugating enzymes, and transfers it to substrates, generally promoting their degradation by the proteasome.</text>
</comment>
<reference evidence="18" key="1">
    <citation type="submission" date="2025-08" db="UniProtKB">
        <authorList>
            <consortium name="RefSeq"/>
        </authorList>
    </citation>
    <scope>IDENTIFICATION</scope>
    <source>
        <tissue evidence="18">Gonads</tissue>
    </source>
</reference>
<dbReference type="CDD" id="cd09920">
    <property type="entry name" value="SH2_Cbl-b_TKB"/>
    <property type="match status" value="1"/>
</dbReference>
<dbReference type="GO" id="GO:0016567">
    <property type="term" value="P:protein ubiquitination"/>
    <property type="evidence" value="ECO:0007669"/>
    <property type="project" value="UniProtKB-UniPathway"/>
</dbReference>
<dbReference type="UniPathway" id="UPA00143"/>
<dbReference type="FunFam" id="3.30.505.10:FF:000007">
    <property type="entry name" value="E3 ubiquitin-protein ligase CBL"/>
    <property type="match status" value="1"/>
</dbReference>
<dbReference type="InterPro" id="IPR024162">
    <property type="entry name" value="Adaptor_Cbl"/>
</dbReference>
<keyword evidence="5 12" id="KW-0808">Transferase</keyword>
<keyword evidence="9 12" id="KW-0862">Zinc</keyword>
<dbReference type="SUPFAM" id="SSF57850">
    <property type="entry name" value="RING/U-box"/>
    <property type="match status" value="1"/>
</dbReference>
<organism evidence="17 18">
    <name type="scientific">Lingula anatina</name>
    <name type="common">Brachiopod</name>
    <name type="synonym">Lingula unguis</name>
    <dbReference type="NCBI Taxonomy" id="7574"/>
    <lineage>
        <taxon>Eukaryota</taxon>
        <taxon>Metazoa</taxon>
        <taxon>Spiralia</taxon>
        <taxon>Lophotrochozoa</taxon>
        <taxon>Brachiopoda</taxon>
        <taxon>Linguliformea</taxon>
        <taxon>Lingulata</taxon>
        <taxon>Lingulida</taxon>
        <taxon>Linguloidea</taxon>
        <taxon>Lingulidae</taxon>
        <taxon>Lingula</taxon>
    </lineage>
</organism>
<dbReference type="GO" id="GO:0007166">
    <property type="term" value="P:cell surface receptor signaling pathway"/>
    <property type="evidence" value="ECO:0007669"/>
    <property type="project" value="InterPro"/>
</dbReference>
<evidence type="ECO:0000256" key="6">
    <source>
        <dbReference type="ARBA" id="ARBA00022723"/>
    </source>
</evidence>
<dbReference type="FunFam" id="3.30.40.10:FF:000015">
    <property type="entry name" value="E3 ubiquitin-protein ligase CBL"/>
    <property type="match status" value="1"/>
</dbReference>
<dbReference type="OrthoDB" id="7237699at2759"/>
<evidence type="ECO:0000256" key="2">
    <source>
        <dbReference type="ARBA" id="ARBA00004496"/>
    </source>
</evidence>
<dbReference type="FunFam" id="1.20.930.20:FF:000001">
    <property type="entry name" value="E3 ubiquitin-protein ligase CBL"/>
    <property type="match status" value="1"/>
</dbReference>
<feature type="domain" description="RING-type" evidence="15">
    <location>
        <begin position="364"/>
        <end position="403"/>
    </location>
</feature>
<dbReference type="Gene3D" id="3.30.40.10">
    <property type="entry name" value="Zinc/RING finger domain, C3HC4 (zinc finger)"/>
    <property type="match status" value="1"/>
</dbReference>
<dbReference type="InterPro" id="IPR014741">
    <property type="entry name" value="Adaptor_Cbl_EF_hand-like"/>
</dbReference>
<dbReference type="GO" id="GO:0023051">
    <property type="term" value="P:regulation of signaling"/>
    <property type="evidence" value="ECO:0007669"/>
    <property type="project" value="InterPro"/>
</dbReference>
<keyword evidence="17" id="KW-1185">Reference proteome</keyword>
<dbReference type="InterPro" id="IPR011992">
    <property type="entry name" value="EF-hand-dom_pair"/>
</dbReference>
<dbReference type="GO" id="GO:0008270">
    <property type="term" value="F:zinc ion binding"/>
    <property type="evidence" value="ECO:0007669"/>
    <property type="project" value="UniProtKB-KW"/>
</dbReference>
<evidence type="ECO:0000256" key="8">
    <source>
        <dbReference type="ARBA" id="ARBA00022786"/>
    </source>
</evidence>
<dbReference type="SUPFAM" id="SSF55550">
    <property type="entry name" value="SH2 domain"/>
    <property type="match status" value="1"/>
</dbReference>
<dbReference type="EC" id="2.3.2.27" evidence="12"/>
<feature type="region of interest" description="Disordered" evidence="13">
    <location>
        <begin position="423"/>
        <end position="452"/>
    </location>
</feature>
<protein>
    <recommendedName>
        <fullName evidence="12">E3 ubiquitin-protein ligase CBL</fullName>
        <ecNumber evidence="12">2.3.2.27</ecNumber>
    </recommendedName>
</protein>
<dbReference type="Proteomes" id="UP000085678">
    <property type="component" value="Unplaced"/>
</dbReference>
<dbReference type="FunCoup" id="A0A1S3JZH3">
    <property type="interactions" value="1566"/>
</dbReference>
<keyword evidence="7 11" id="KW-0863">Zinc-finger</keyword>
<evidence type="ECO:0000256" key="11">
    <source>
        <dbReference type="PROSITE-ProRule" id="PRU00175"/>
    </source>
</evidence>
<dbReference type="GO" id="GO:0017124">
    <property type="term" value="F:SH3 domain binding"/>
    <property type="evidence" value="ECO:0007669"/>
    <property type="project" value="TreeGrafter"/>
</dbReference>
<dbReference type="InterPro" id="IPR036860">
    <property type="entry name" value="SH2_dom_sf"/>
</dbReference>
<dbReference type="GO" id="GO:0005886">
    <property type="term" value="C:plasma membrane"/>
    <property type="evidence" value="ECO:0007669"/>
    <property type="project" value="TreeGrafter"/>
</dbReference>
<dbReference type="GO" id="GO:0030971">
    <property type="term" value="F:receptor tyrosine kinase binding"/>
    <property type="evidence" value="ECO:0007669"/>
    <property type="project" value="TreeGrafter"/>
</dbReference>
<evidence type="ECO:0000256" key="13">
    <source>
        <dbReference type="SAM" id="MobiDB-lite"/>
    </source>
</evidence>